<evidence type="ECO:0000313" key="2">
    <source>
        <dbReference type="EMBL" id="MBR9971942.1"/>
    </source>
</evidence>
<sequence>MQSQTGSLLHQDHMTTIETLQGLEELLGRHRQPPALDDGLRASLIGLSTTLKAEVESHFAFEEGHLFPAFVAKGETGIVMMLTHEHRSILPLALRVAELAVQAATAGFDEQSWRDFRDSGGELVEREIFHIQKEEMGLLAAISALLDEGEDATLAAVYRQTVK</sequence>
<dbReference type="Proteomes" id="UP000680714">
    <property type="component" value="Unassembled WGS sequence"/>
</dbReference>
<protein>
    <submittedName>
        <fullName evidence="2">Hemerythrin domain-containing protein</fullName>
    </submittedName>
</protein>
<dbReference type="Gene3D" id="1.20.120.520">
    <property type="entry name" value="nmb1532 protein domain like"/>
    <property type="match status" value="1"/>
</dbReference>
<evidence type="ECO:0000259" key="1">
    <source>
        <dbReference type="Pfam" id="PF01814"/>
    </source>
</evidence>
<dbReference type="EMBL" id="JAGTUF010000007">
    <property type="protein sequence ID" value="MBR9971942.1"/>
    <property type="molecule type" value="Genomic_DNA"/>
</dbReference>
<comment type="caution">
    <text evidence="2">The sequence shown here is derived from an EMBL/GenBank/DDBJ whole genome shotgun (WGS) entry which is preliminary data.</text>
</comment>
<feature type="domain" description="Hemerythrin-like" evidence="1">
    <location>
        <begin position="8"/>
        <end position="141"/>
    </location>
</feature>
<organism evidence="2 3">
    <name type="scientific">Magnetospirillum sulfuroxidans</name>
    <dbReference type="NCBI Taxonomy" id="611300"/>
    <lineage>
        <taxon>Bacteria</taxon>
        <taxon>Pseudomonadati</taxon>
        <taxon>Pseudomonadota</taxon>
        <taxon>Alphaproteobacteria</taxon>
        <taxon>Rhodospirillales</taxon>
        <taxon>Rhodospirillaceae</taxon>
        <taxon>Magnetospirillum</taxon>
    </lineage>
</organism>
<proteinExistence type="predicted"/>
<dbReference type="InterPro" id="IPR012312">
    <property type="entry name" value="Hemerythrin-like"/>
</dbReference>
<accession>A0ABS5IBZ5</accession>
<name>A0ABS5IBZ5_9PROT</name>
<gene>
    <name evidence="2" type="ORF">KEC16_09465</name>
</gene>
<evidence type="ECO:0000313" key="3">
    <source>
        <dbReference type="Proteomes" id="UP000680714"/>
    </source>
</evidence>
<keyword evidence="3" id="KW-1185">Reference proteome</keyword>
<reference evidence="2 3" key="1">
    <citation type="submission" date="2021-04" db="EMBL/GenBank/DDBJ databases">
        <title>Magnetospirillum sulfuroxidans sp. nov., a facultative chemolithoautotrophic sulfur-oxidizing alphaproteobacterium isolated from freshwater sediment and proposals for Paramagetospirillum gen. nov., and Magnetospirillaceae fam. nov.</title>
        <authorList>
            <person name="Koziaeva V."/>
            <person name="Geelhoed J.S."/>
            <person name="Sorokin D.Y."/>
            <person name="Grouzdev D.S."/>
        </authorList>
    </citation>
    <scope>NUCLEOTIDE SEQUENCE [LARGE SCALE GENOMIC DNA]</scope>
    <source>
        <strain evidence="2 3">J10</strain>
    </source>
</reference>
<dbReference type="Pfam" id="PF01814">
    <property type="entry name" value="Hemerythrin"/>
    <property type="match status" value="1"/>
</dbReference>